<comment type="caution">
    <text evidence="1">The sequence shown here is derived from an EMBL/GenBank/DDBJ whole genome shotgun (WGS) entry which is preliminary data.</text>
</comment>
<dbReference type="GO" id="GO:0045037">
    <property type="term" value="P:protein import into chloroplast stroma"/>
    <property type="evidence" value="ECO:0007669"/>
    <property type="project" value="TreeGrafter"/>
</dbReference>
<keyword evidence="2" id="KW-1185">Reference proteome</keyword>
<evidence type="ECO:0000313" key="1">
    <source>
        <dbReference type="EMBL" id="KAJ4964342.1"/>
    </source>
</evidence>
<gene>
    <name evidence="1" type="ORF">NE237_024281</name>
</gene>
<sequence length="304" mass="32989">MSHSLLIPSPSSLITYRSSPPRQLNFSQSELMNPPPLLRSPISVIRTEVVAQQSNPINSGIFGPKKELTGIQLLAEALSPWPRVRLASSVAMVAGALAGGYEVGSTLNFVSGAVAPGAAGGLVIRKLNSCVSEVAAVNLHNFVASSDDPESLKREDIEAIAKKFVFSVFPPRFENLKGNQREIVMKFKNALGILDLDAAVEEIVIKKQYFRQCMLELDDGDAGIEQCRDTSIEQCRVVRDAIAIASGVHGYERDIKAFVKIVAAQDPNRDDLDPAAHGSRLTEEAAIAIAIKRVLLDISWILYL</sequence>
<dbReference type="Pfam" id="PF16940">
    <property type="entry name" value="Tic110"/>
    <property type="match status" value="1"/>
</dbReference>
<dbReference type="InterPro" id="IPR031610">
    <property type="entry name" value="TIC110"/>
</dbReference>
<dbReference type="GO" id="GO:0061927">
    <property type="term" value="C:TOC-TIC supercomplex I"/>
    <property type="evidence" value="ECO:0007669"/>
    <property type="project" value="TreeGrafter"/>
</dbReference>
<organism evidence="1 2">
    <name type="scientific">Protea cynaroides</name>
    <dbReference type="NCBI Taxonomy" id="273540"/>
    <lineage>
        <taxon>Eukaryota</taxon>
        <taxon>Viridiplantae</taxon>
        <taxon>Streptophyta</taxon>
        <taxon>Embryophyta</taxon>
        <taxon>Tracheophyta</taxon>
        <taxon>Spermatophyta</taxon>
        <taxon>Magnoliopsida</taxon>
        <taxon>Proteales</taxon>
        <taxon>Proteaceae</taxon>
        <taxon>Protea</taxon>
    </lineage>
</organism>
<reference evidence="1" key="1">
    <citation type="journal article" date="2023" name="Plant J.">
        <title>The genome of the king protea, Protea cynaroides.</title>
        <authorList>
            <person name="Chang J."/>
            <person name="Duong T.A."/>
            <person name="Schoeman C."/>
            <person name="Ma X."/>
            <person name="Roodt D."/>
            <person name="Barker N."/>
            <person name="Li Z."/>
            <person name="Van de Peer Y."/>
            <person name="Mizrachi E."/>
        </authorList>
    </citation>
    <scope>NUCLEOTIDE SEQUENCE</scope>
    <source>
        <tissue evidence="1">Young leaves</tissue>
    </source>
</reference>
<dbReference type="PANTHER" id="PTHR34935:SF3">
    <property type="entry name" value="PROTEIN TIC110, CHLOROPLASTIC"/>
    <property type="match status" value="1"/>
</dbReference>
<protein>
    <submittedName>
        <fullName evidence="1">Uncharacterized protein</fullName>
    </submittedName>
</protein>
<proteinExistence type="predicted"/>
<evidence type="ECO:0000313" key="2">
    <source>
        <dbReference type="Proteomes" id="UP001141806"/>
    </source>
</evidence>
<name>A0A9Q0HDF1_9MAGN</name>
<dbReference type="PANTHER" id="PTHR34935">
    <property type="entry name" value="PROTEIN TIC110, CHLOROPLASTIC"/>
    <property type="match status" value="1"/>
</dbReference>
<dbReference type="AlphaFoldDB" id="A0A9Q0HDF1"/>
<accession>A0A9Q0HDF1</accession>
<dbReference type="EMBL" id="JAMYWD010000008">
    <property type="protein sequence ID" value="KAJ4964342.1"/>
    <property type="molecule type" value="Genomic_DNA"/>
</dbReference>
<dbReference type="Proteomes" id="UP001141806">
    <property type="component" value="Unassembled WGS sequence"/>
</dbReference>